<dbReference type="Pfam" id="PF01075">
    <property type="entry name" value="Glyco_transf_9"/>
    <property type="match status" value="1"/>
</dbReference>
<evidence type="ECO:0000313" key="4">
    <source>
        <dbReference type="Proteomes" id="UP000250831"/>
    </source>
</evidence>
<dbReference type="AlphaFoldDB" id="A0A363NTY1"/>
<dbReference type="PANTHER" id="PTHR30160">
    <property type="entry name" value="TETRAACYLDISACCHARIDE 4'-KINASE-RELATED"/>
    <property type="match status" value="1"/>
</dbReference>
<evidence type="ECO:0000256" key="2">
    <source>
        <dbReference type="ARBA" id="ARBA00022679"/>
    </source>
</evidence>
<dbReference type="CDD" id="cd03789">
    <property type="entry name" value="GT9_LPS_heptosyltransferase"/>
    <property type="match status" value="1"/>
</dbReference>
<dbReference type="Proteomes" id="UP000250831">
    <property type="component" value="Unassembled WGS sequence"/>
</dbReference>
<dbReference type="Gene3D" id="3.40.50.2000">
    <property type="entry name" value="Glycogen Phosphorylase B"/>
    <property type="match status" value="2"/>
</dbReference>
<dbReference type="GO" id="GO:0009244">
    <property type="term" value="P:lipopolysaccharide core region biosynthetic process"/>
    <property type="evidence" value="ECO:0007669"/>
    <property type="project" value="TreeGrafter"/>
</dbReference>
<keyword evidence="1" id="KW-0328">Glycosyltransferase</keyword>
<proteinExistence type="predicted"/>
<dbReference type="PANTHER" id="PTHR30160:SF1">
    <property type="entry name" value="LIPOPOLYSACCHARIDE 1,2-N-ACETYLGLUCOSAMINETRANSFERASE-RELATED"/>
    <property type="match status" value="1"/>
</dbReference>
<dbReference type="GO" id="GO:0005829">
    <property type="term" value="C:cytosol"/>
    <property type="evidence" value="ECO:0007669"/>
    <property type="project" value="TreeGrafter"/>
</dbReference>
<reference evidence="3 4" key="1">
    <citation type="submission" date="2018-04" db="EMBL/GenBank/DDBJ databases">
        <title>Sphingobacterium sp. M46 Genome.</title>
        <authorList>
            <person name="Cheng J."/>
            <person name="Li Y."/>
        </authorList>
    </citation>
    <scope>NUCLEOTIDE SEQUENCE [LARGE SCALE GENOMIC DNA]</scope>
    <source>
        <strain evidence="3 4">M46</strain>
    </source>
</reference>
<name>A0A363NTY1_9SPHI</name>
<accession>A0A363NTY1</accession>
<dbReference type="EMBL" id="QCXX01000003">
    <property type="protein sequence ID" value="PUV24275.1"/>
    <property type="molecule type" value="Genomic_DNA"/>
</dbReference>
<dbReference type="InterPro" id="IPR051199">
    <property type="entry name" value="LPS_LOS_Heptosyltrfase"/>
</dbReference>
<keyword evidence="4" id="KW-1185">Reference proteome</keyword>
<organism evidence="3 4">
    <name type="scientific">Sphingobacterium athyrii</name>
    <dbReference type="NCBI Taxonomy" id="2152717"/>
    <lineage>
        <taxon>Bacteria</taxon>
        <taxon>Pseudomonadati</taxon>
        <taxon>Bacteroidota</taxon>
        <taxon>Sphingobacteriia</taxon>
        <taxon>Sphingobacteriales</taxon>
        <taxon>Sphingobacteriaceae</taxon>
        <taxon>Sphingobacterium</taxon>
    </lineage>
</organism>
<dbReference type="RefSeq" id="WP_108634203.1">
    <property type="nucleotide sequence ID" value="NZ_QCXX01000003.1"/>
</dbReference>
<protein>
    <submittedName>
        <fullName evidence="3">LPS biosynthesis glycosyltransferase</fullName>
    </submittedName>
</protein>
<comment type="caution">
    <text evidence="3">The sequence shown here is derived from an EMBL/GenBank/DDBJ whole genome shotgun (WGS) entry which is preliminary data.</text>
</comment>
<dbReference type="OrthoDB" id="9797795at2"/>
<keyword evidence="2 3" id="KW-0808">Transferase</keyword>
<sequence length="334" mass="37655">MHKIAVFRALQLGDLLCAMPAITALKYNYPESTLYFIGLPHMEALLERFDCVDEFIPFPGHPELPEIPCNPLALADFMKKMQAEKFDLLLQLQGNGTIVNDFLKNFGAKRLVGFRPSGSPGDSDWLEYPDKLHEVDRHLALIDFLGLRITNRAMEYPLFSSDWADFEVIKNSLTYPFVIVHVGSRDTKRQWPLEKFVCLAEYLHDRGYQIVLTGVLGEKLRIAEFENLLTFGALNLCAQLDLGVLGCLVRQASLVICNCTGISHIAAALETRSIVISMDGEPERWGPQNKRLHRIFDAKKSIQITDIFSAIDSLLEFQFPVGRNAAANPKISEE</sequence>
<dbReference type="GO" id="GO:0008713">
    <property type="term" value="F:ADP-heptose-lipopolysaccharide heptosyltransferase activity"/>
    <property type="evidence" value="ECO:0007669"/>
    <property type="project" value="TreeGrafter"/>
</dbReference>
<gene>
    <name evidence="3" type="ORF">DCO56_13030</name>
</gene>
<evidence type="ECO:0000313" key="3">
    <source>
        <dbReference type="EMBL" id="PUV24275.1"/>
    </source>
</evidence>
<evidence type="ECO:0000256" key="1">
    <source>
        <dbReference type="ARBA" id="ARBA00022676"/>
    </source>
</evidence>
<dbReference type="InterPro" id="IPR002201">
    <property type="entry name" value="Glyco_trans_9"/>
</dbReference>
<dbReference type="SUPFAM" id="SSF53756">
    <property type="entry name" value="UDP-Glycosyltransferase/glycogen phosphorylase"/>
    <property type="match status" value="1"/>
</dbReference>